<dbReference type="Pfam" id="PF03572">
    <property type="entry name" value="Peptidase_S41"/>
    <property type="match status" value="1"/>
</dbReference>
<dbReference type="PANTHER" id="PTHR11261:SF3">
    <property type="entry name" value="RETINOL-BINDING PROTEIN 3"/>
    <property type="match status" value="1"/>
</dbReference>
<dbReference type="SMART" id="SM00245">
    <property type="entry name" value="TSPc"/>
    <property type="match status" value="1"/>
</dbReference>
<reference evidence="3 4" key="1">
    <citation type="submission" date="2018-06" db="EMBL/GenBank/DDBJ databases">
        <title>Genomic Encyclopedia of Archaeal and Bacterial Type Strains, Phase II (KMG-II): from individual species to whole genera.</title>
        <authorList>
            <person name="Goeker M."/>
        </authorList>
    </citation>
    <scope>NUCLEOTIDE SEQUENCE [LARGE SCALE GENOMIC DNA]</scope>
    <source>
        <strain evidence="3 4">DSM 14825</strain>
    </source>
</reference>
<dbReference type="PANTHER" id="PTHR11261">
    <property type="entry name" value="INTERPHOTORECEPTOR RETINOID-BINDING PROTEIN"/>
    <property type="match status" value="1"/>
</dbReference>
<dbReference type="Gene3D" id="3.90.226.10">
    <property type="entry name" value="2-enoyl-CoA Hydratase, Chain A, domain 1"/>
    <property type="match status" value="1"/>
</dbReference>
<protein>
    <submittedName>
        <fullName evidence="3">Peptidase S41-like protein</fullName>
    </submittedName>
</protein>
<dbReference type="AlphaFoldDB" id="A0A327SDA0"/>
<dbReference type="Proteomes" id="UP000249754">
    <property type="component" value="Unassembled WGS sequence"/>
</dbReference>
<feature type="chain" id="PRO_5016375373" evidence="1">
    <location>
        <begin position="23"/>
        <end position="339"/>
    </location>
</feature>
<gene>
    <name evidence="3" type="ORF">LY11_03796</name>
</gene>
<accession>A0A327SDA0</accession>
<evidence type="ECO:0000259" key="2">
    <source>
        <dbReference type="SMART" id="SM00245"/>
    </source>
</evidence>
<name>A0A327SDA0_9SPHI</name>
<keyword evidence="1" id="KW-0732">Signal</keyword>
<feature type="signal peptide" evidence="1">
    <location>
        <begin position="1"/>
        <end position="22"/>
    </location>
</feature>
<dbReference type="OrthoDB" id="7314861at2"/>
<proteinExistence type="predicted"/>
<dbReference type="GO" id="GO:0008236">
    <property type="term" value="F:serine-type peptidase activity"/>
    <property type="evidence" value="ECO:0007669"/>
    <property type="project" value="InterPro"/>
</dbReference>
<dbReference type="SUPFAM" id="SSF52096">
    <property type="entry name" value="ClpP/crotonase"/>
    <property type="match status" value="1"/>
</dbReference>
<dbReference type="CDD" id="cd06567">
    <property type="entry name" value="Peptidase_S41"/>
    <property type="match status" value="1"/>
</dbReference>
<organism evidence="3 4">
    <name type="scientific">Pedobacter cryoconitis</name>
    <dbReference type="NCBI Taxonomy" id="188932"/>
    <lineage>
        <taxon>Bacteria</taxon>
        <taxon>Pseudomonadati</taxon>
        <taxon>Bacteroidota</taxon>
        <taxon>Sphingobacteriia</taxon>
        <taxon>Sphingobacteriales</taxon>
        <taxon>Sphingobacteriaceae</taxon>
        <taxon>Pedobacter</taxon>
    </lineage>
</organism>
<dbReference type="GO" id="GO:0006508">
    <property type="term" value="P:proteolysis"/>
    <property type="evidence" value="ECO:0007669"/>
    <property type="project" value="InterPro"/>
</dbReference>
<dbReference type="InterPro" id="IPR029045">
    <property type="entry name" value="ClpP/crotonase-like_dom_sf"/>
</dbReference>
<feature type="domain" description="Tail specific protease" evidence="2">
    <location>
        <begin position="108"/>
        <end position="313"/>
    </location>
</feature>
<evidence type="ECO:0000313" key="4">
    <source>
        <dbReference type="Proteomes" id="UP000249754"/>
    </source>
</evidence>
<sequence>MLQKLALSILLFTLLNTNKVTAQSFKSQEVKIILDTTILLMKKNSIHANQVNWNKLKKEAYTKAIQLNSPYELGPAIRSLYQSINDFHGEFFYRDSTFRWKRSPLIISDSIKKELKKGVKPKIELLAGNIGYLRIPPMSGTSVAEFSKKAQGLNDSLCLLLTKGIKGIILDLRLNGGGAMFPMILGVEQLLPKGHLGSFQDQTKEEWFIKDHQFFTDTTMLSSITPQCSITAEKIPVVILTGPATGSSGEFFIIAFKGRKNTILLGAETAGYVTANSGFTINKFTSFNLSTGYGVDSNGKVYKEALQPDILNKSMDNFNNINSDEKINAAISWLKVNFN</sequence>
<evidence type="ECO:0000256" key="1">
    <source>
        <dbReference type="SAM" id="SignalP"/>
    </source>
</evidence>
<dbReference type="EMBL" id="QLLR01000023">
    <property type="protein sequence ID" value="RAJ26352.1"/>
    <property type="molecule type" value="Genomic_DNA"/>
</dbReference>
<dbReference type="RefSeq" id="WP_111635191.1">
    <property type="nucleotide sequence ID" value="NZ_QLLR01000023.1"/>
</dbReference>
<dbReference type="InterPro" id="IPR005151">
    <property type="entry name" value="Tail-specific_protease"/>
</dbReference>
<evidence type="ECO:0000313" key="3">
    <source>
        <dbReference type="EMBL" id="RAJ26352.1"/>
    </source>
</evidence>
<comment type="caution">
    <text evidence="3">The sequence shown here is derived from an EMBL/GenBank/DDBJ whole genome shotgun (WGS) entry which is preliminary data.</text>
</comment>